<feature type="repeat" description="PPR" evidence="6">
    <location>
        <begin position="324"/>
        <end position="358"/>
    </location>
</feature>
<dbReference type="Gene3D" id="1.25.40.10">
    <property type="entry name" value="Tetratricopeptide repeat domain"/>
    <property type="match status" value="2"/>
</dbReference>
<keyword evidence="3" id="KW-0677">Repeat</keyword>
<evidence type="ECO:0000256" key="3">
    <source>
        <dbReference type="ARBA" id="ARBA00022737"/>
    </source>
</evidence>
<keyword evidence="4" id="KW-0809">Transit peptide</keyword>
<evidence type="ECO:0000256" key="5">
    <source>
        <dbReference type="ARBA" id="ARBA00023128"/>
    </source>
</evidence>
<evidence type="ECO:0000256" key="2">
    <source>
        <dbReference type="ARBA" id="ARBA00007626"/>
    </source>
</evidence>
<accession>A0AAP0N7D1</accession>
<name>A0AAP0N7D1_LIQFO</name>
<evidence type="ECO:0000313" key="7">
    <source>
        <dbReference type="EMBL" id="KAK9267007.1"/>
    </source>
</evidence>
<dbReference type="GO" id="GO:0005739">
    <property type="term" value="C:mitochondrion"/>
    <property type="evidence" value="ECO:0007669"/>
    <property type="project" value="UniProtKB-SubCell"/>
</dbReference>
<sequence>MWTLRRASHHLKRQGYHFRTSKAFGAQLDIVINVMGDRSSICKPARWISGRVLSPKEFSQIQFTCENFPIGCRSFCSEVGGESSSVSDHLEDGFSDLCTHTSTDIIAETNAKEDGEELVSRPELSDDDITETCLNDLNLLDVGMGVSGEDSHKKRALELFNAIIAVSGKSIHSALNKWVEDGNNFVRAEIYMVIIKLQRRRLYWKALQLLEWLEATKRLDLREREYAFFLDLIAKSQGLQKAEEYMETIPKSFRGEVVYRTLLANCVKPINMKKADYVFIKMRELEFPLTVFACNQMILLYKMVNKRRIADVLLLMEKENVKPSLLTYNLLIDIKGESGDLMGMEQLVERMKAEGIEPDVDTHSTLAQHYLSRGLKDKAEAVLREIELGYQKGSHGARRALLDLYASLGKSDEVGRVWEACELNPKIDDCIAAIKAWGKLGKIEAAEAVFEKMLQTWGKLSSRHYSALLKVYVDHKQLSKGKELVKQMGDSGCWVGALTWDALVRLYVEAGDVEKAESILQKAAQQNRMRPLFNTYMIVMDQYAKRGDVHNTEKLFHRMRQCGYTGRLKPFELLIQSYINANAPAYGFRERMKAENVFPNKSFAAQLARANRF</sequence>
<evidence type="ECO:0000256" key="6">
    <source>
        <dbReference type="PROSITE-ProRule" id="PRU00708"/>
    </source>
</evidence>
<dbReference type="Pfam" id="PF13812">
    <property type="entry name" value="PPR_3"/>
    <property type="match status" value="1"/>
</dbReference>
<comment type="subcellular location">
    <subcellularLocation>
        <location evidence="1">Mitochondrion</location>
    </subcellularLocation>
</comment>
<evidence type="ECO:0000256" key="4">
    <source>
        <dbReference type="ARBA" id="ARBA00022946"/>
    </source>
</evidence>
<dbReference type="GO" id="GO:0003729">
    <property type="term" value="F:mRNA binding"/>
    <property type="evidence" value="ECO:0007669"/>
    <property type="project" value="UniProtKB-ARBA"/>
</dbReference>
<comment type="similarity">
    <text evidence="2">Belongs to the PPR family. P subfamily.</text>
</comment>
<protein>
    <recommendedName>
        <fullName evidence="9">Pentatricopeptide repeat-containing protein</fullName>
    </recommendedName>
</protein>
<dbReference type="FunFam" id="1.25.40.10:FF:000394">
    <property type="entry name" value="Pentatricopeptide repeat-containing protein, mitochondrial"/>
    <property type="match status" value="1"/>
</dbReference>
<keyword evidence="5" id="KW-0496">Mitochondrion</keyword>
<gene>
    <name evidence="7" type="ORF">L1049_021402</name>
</gene>
<dbReference type="InterPro" id="IPR002885">
    <property type="entry name" value="PPR_rpt"/>
</dbReference>
<dbReference type="EMBL" id="JBBPBK010000033">
    <property type="protein sequence ID" value="KAK9267007.1"/>
    <property type="molecule type" value="Genomic_DNA"/>
</dbReference>
<dbReference type="PROSITE" id="PS51375">
    <property type="entry name" value="PPR"/>
    <property type="match status" value="2"/>
</dbReference>
<reference evidence="7 8" key="1">
    <citation type="journal article" date="2024" name="Plant J.">
        <title>Genome sequences and population genomics reveal climatic adaptation and genomic divergence between two closely related sweetgum species.</title>
        <authorList>
            <person name="Xu W.Q."/>
            <person name="Ren C.Q."/>
            <person name="Zhang X.Y."/>
            <person name="Comes H.P."/>
            <person name="Liu X.H."/>
            <person name="Li Y.G."/>
            <person name="Kettle C.J."/>
            <person name="Jalonen R."/>
            <person name="Gaisberger H."/>
            <person name="Ma Y.Z."/>
            <person name="Qiu Y.X."/>
        </authorList>
    </citation>
    <scope>NUCLEOTIDE SEQUENCE [LARGE SCALE GENOMIC DNA]</scope>
    <source>
        <strain evidence="7">Hangzhou</strain>
    </source>
</reference>
<dbReference type="PANTHER" id="PTHR45717:SF38">
    <property type="entry name" value="PENTACOTRIPEPTIDE-REPEAT REGION OF PRORP DOMAIN-CONTAINING PROTEIN"/>
    <property type="match status" value="1"/>
</dbReference>
<evidence type="ECO:0000256" key="1">
    <source>
        <dbReference type="ARBA" id="ARBA00004173"/>
    </source>
</evidence>
<comment type="caution">
    <text evidence="7">The sequence shown here is derived from an EMBL/GenBank/DDBJ whole genome shotgun (WGS) entry which is preliminary data.</text>
</comment>
<dbReference type="Pfam" id="PF01535">
    <property type="entry name" value="PPR"/>
    <property type="match status" value="4"/>
</dbReference>
<dbReference type="PANTHER" id="PTHR45717">
    <property type="entry name" value="OS12G0527900 PROTEIN"/>
    <property type="match status" value="1"/>
</dbReference>
<proteinExistence type="inferred from homology"/>
<dbReference type="InterPro" id="IPR011990">
    <property type="entry name" value="TPR-like_helical_dom_sf"/>
</dbReference>
<evidence type="ECO:0008006" key="9">
    <source>
        <dbReference type="Google" id="ProtNLM"/>
    </source>
</evidence>
<dbReference type="Proteomes" id="UP001415857">
    <property type="component" value="Unassembled WGS sequence"/>
</dbReference>
<organism evidence="7 8">
    <name type="scientific">Liquidambar formosana</name>
    <name type="common">Formosan gum</name>
    <dbReference type="NCBI Taxonomy" id="63359"/>
    <lineage>
        <taxon>Eukaryota</taxon>
        <taxon>Viridiplantae</taxon>
        <taxon>Streptophyta</taxon>
        <taxon>Embryophyta</taxon>
        <taxon>Tracheophyta</taxon>
        <taxon>Spermatophyta</taxon>
        <taxon>Magnoliopsida</taxon>
        <taxon>eudicotyledons</taxon>
        <taxon>Gunneridae</taxon>
        <taxon>Pentapetalae</taxon>
        <taxon>Saxifragales</taxon>
        <taxon>Altingiaceae</taxon>
        <taxon>Liquidambar</taxon>
    </lineage>
</organism>
<keyword evidence="8" id="KW-1185">Reference proteome</keyword>
<dbReference type="SUPFAM" id="SSF48452">
    <property type="entry name" value="TPR-like"/>
    <property type="match status" value="1"/>
</dbReference>
<evidence type="ECO:0000313" key="8">
    <source>
        <dbReference type="Proteomes" id="UP001415857"/>
    </source>
</evidence>
<dbReference type="AlphaFoldDB" id="A0AAP0N7D1"/>
<dbReference type="NCBIfam" id="TIGR00756">
    <property type="entry name" value="PPR"/>
    <property type="match status" value="2"/>
</dbReference>
<feature type="repeat" description="PPR" evidence="6">
    <location>
        <begin position="496"/>
        <end position="531"/>
    </location>
</feature>